<reference evidence="1" key="1">
    <citation type="submission" date="2019-08" db="EMBL/GenBank/DDBJ databases">
        <authorList>
            <person name="Kucharzyk K."/>
            <person name="Murdoch R.W."/>
            <person name="Higgins S."/>
            <person name="Loffler F."/>
        </authorList>
    </citation>
    <scope>NUCLEOTIDE SEQUENCE</scope>
</reference>
<organism evidence="1">
    <name type="scientific">bioreactor metagenome</name>
    <dbReference type="NCBI Taxonomy" id="1076179"/>
    <lineage>
        <taxon>unclassified sequences</taxon>
        <taxon>metagenomes</taxon>
        <taxon>ecological metagenomes</taxon>
    </lineage>
</organism>
<dbReference type="EMBL" id="VSSQ01013681">
    <property type="protein sequence ID" value="MPM52029.1"/>
    <property type="molecule type" value="Genomic_DNA"/>
</dbReference>
<protein>
    <submittedName>
        <fullName evidence="1">Uncharacterized protein</fullName>
    </submittedName>
</protein>
<dbReference type="AlphaFoldDB" id="A0A645AFR5"/>
<proteinExistence type="predicted"/>
<gene>
    <name evidence="1" type="ORF">SDC9_98782</name>
</gene>
<evidence type="ECO:0000313" key="1">
    <source>
        <dbReference type="EMBL" id="MPM52029.1"/>
    </source>
</evidence>
<name>A0A645AFR5_9ZZZZ</name>
<accession>A0A645AFR5</accession>
<sequence>MLLFNIIHNRSSETASQIQIFKPKQVTKIFNFFKNRLDIGYAGKIGETKQTVHMPA</sequence>
<comment type="caution">
    <text evidence="1">The sequence shown here is derived from an EMBL/GenBank/DDBJ whole genome shotgun (WGS) entry which is preliminary data.</text>
</comment>